<proteinExistence type="predicted"/>
<dbReference type="AlphaFoldDB" id="A0A200QI07"/>
<sequence>MEKKTSTPARFKRVAAAFDEVARARICESSGSEHSADDDSTDLSDLIESFMERDDDDEVEGGDHRNEGKKREKVKNGSDSENYWSDSETKEMLQGLLGFDHGLKEVDSDIKRRIRAETELACGFIGSSSSSEEGFKRRLMSRLRDRGLDAGLCKSRWEKTGRFPAGSFEYVDVVVAGTRYIVEVSFAGEFSIARPTNRYLSLLDVFPQIFVGKPDKLKQVVRVMCAASKESLKSNDMHIPPWRRNGYMQAKWFGSYKRTTNSITAKIASNSGRVSDEKRSVGFDTPPAKFYYCRGEFAEGRMKRVVGLNKVGKLAQALNGIEL</sequence>
<evidence type="ECO:0000313" key="3">
    <source>
        <dbReference type="Proteomes" id="UP000195402"/>
    </source>
</evidence>
<dbReference type="OrthoDB" id="548115at2759"/>
<dbReference type="PANTHER" id="PTHR31579">
    <property type="entry name" value="OS03G0796600 PROTEIN"/>
    <property type="match status" value="1"/>
</dbReference>
<comment type="caution">
    <text evidence="2">The sequence shown here is derived from an EMBL/GenBank/DDBJ whole genome shotgun (WGS) entry which is preliminary data.</text>
</comment>
<evidence type="ECO:0000256" key="1">
    <source>
        <dbReference type="SAM" id="MobiDB-lite"/>
    </source>
</evidence>
<evidence type="ECO:0000313" key="2">
    <source>
        <dbReference type="EMBL" id="OVA10059.1"/>
    </source>
</evidence>
<dbReference type="PANTHER" id="PTHR31579:SF42">
    <property type="entry name" value="DUF506 FAMILY PROTEIN (DUF506)"/>
    <property type="match status" value="1"/>
</dbReference>
<organism evidence="2 3">
    <name type="scientific">Macleaya cordata</name>
    <name type="common">Five-seeded plume-poppy</name>
    <name type="synonym">Bocconia cordata</name>
    <dbReference type="NCBI Taxonomy" id="56857"/>
    <lineage>
        <taxon>Eukaryota</taxon>
        <taxon>Viridiplantae</taxon>
        <taxon>Streptophyta</taxon>
        <taxon>Embryophyta</taxon>
        <taxon>Tracheophyta</taxon>
        <taxon>Spermatophyta</taxon>
        <taxon>Magnoliopsida</taxon>
        <taxon>Ranunculales</taxon>
        <taxon>Papaveraceae</taxon>
        <taxon>Papaveroideae</taxon>
        <taxon>Macleaya</taxon>
    </lineage>
</organism>
<feature type="region of interest" description="Disordered" evidence="1">
    <location>
        <begin position="26"/>
        <end position="85"/>
    </location>
</feature>
<keyword evidence="3" id="KW-1185">Reference proteome</keyword>
<name>A0A200QI07_MACCD</name>
<dbReference type="Proteomes" id="UP000195402">
    <property type="component" value="Unassembled WGS sequence"/>
</dbReference>
<evidence type="ECO:0008006" key="4">
    <source>
        <dbReference type="Google" id="ProtNLM"/>
    </source>
</evidence>
<dbReference type="Pfam" id="PF04720">
    <property type="entry name" value="PDDEXK_6"/>
    <property type="match status" value="1"/>
</dbReference>
<feature type="compositionally biased region" description="Basic and acidic residues" evidence="1">
    <location>
        <begin position="61"/>
        <end position="78"/>
    </location>
</feature>
<dbReference type="InParanoid" id="A0A200QI07"/>
<dbReference type="EMBL" id="MVGT01002040">
    <property type="protein sequence ID" value="OVA10059.1"/>
    <property type="molecule type" value="Genomic_DNA"/>
</dbReference>
<dbReference type="InterPro" id="IPR006502">
    <property type="entry name" value="PDDEXK-like"/>
</dbReference>
<dbReference type="OMA" id="WFGAYKR"/>
<gene>
    <name evidence="2" type="ORF">BVC80_1755g7</name>
</gene>
<accession>A0A200QI07</accession>
<reference evidence="2 3" key="1">
    <citation type="journal article" date="2017" name="Mol. Plant">
        <title>The Genome of Medicinal Plant Macleaya cordata Provides New Insights into Benzylisoquinoline Alkaloids Metabolism.</title>
        <authorList>
            <person name="Liu X."/>
            <person name="Liu Y."/>
            <person name="Huang P."/>
            <person name="Ma Y."/>
            <person name="Qing Z."/>
            <person name="Tang Q."/>
            <person name="Cao H."/>
            <person name="Cheng P."/>
            <person name="Zheng Y."/>
            <person name="Yuan Z."/>
            <person name="Zhou Y."/>
            <person name="Liu J."/>
            <person name="Tang Z."/>
            <person name="Zhuo Y."/>
            <person name="Zhang Y."/>
            <person name="Yu L."/>
            <person name="Huang J."/>
            <person name="Yang P."/>
            <person name="Peng Q."/>
            <person name="Zhang J."/>
            <person name="Jiang W."/>
            <person name="Zhang Z."/>
            <person name="Lin K."/>
            <person name="Ro D.K."/>
            <person name="Chen X."/>
            <person name="Xiong X."/>
            <person name="Shang Y."/>
            <person name="Huang S."/>
            <person name="Zeng J."/>
        </authorList>
    </citation>
    <scope>NUCLEOTIDE SEQUENCE [LARGE SCALE GENOMIC DNA]</scope>
    <source>
        <strain evidence="3">cv. BLH2017</strain>
        <tissue evidence="2">Root</tissue>
    </source>
</reference>
<dbReference type="NCBIfam" id="TIGR01615">
    <property type="entry name" value="A_thal_3542"/>
    <property type="match status" value="1"/>
</dbReference>
<protein>
    <recommendedName>
        <fullName evidence="4">DUF506 domain-containing protein</fullName>
    </recommendedName>
</protein>